<dbReference type="Proteomes" id="UP000261174">
    <property type="component" value="Unassembled WGS sequence"/>
</dbReference>
<evidence type="ECO:0000313" key="2">
    <source>
        <dbReference type="Proteomes" id="UP000261174"/>
    </source>
</evidence>
<proteinExistence type="predicted"/>
<protein>
    <submittedName>
        <fullName evidence="1">Uncharacterized protein</fullName>
    </submittedName>
</protein>
<name>A0A3E1NYT6_9BACT</name>
<dbReference type="AlphaFoldDB" id="A0A3E1NYT6"/>
<sequence>MTRQITINLDGQQFMLDLEFEQRDHSIVYHVTPNKHFSDQIPAGFEMIQAETDKEGAPTYDASGLSEQGRQIAETISRQISLLPPQFKGGKPAEA</sequence>
<keyword evidence="2" id="KW-1185">Reference proteome</keyword>
<dbReference type="RefSeq" id="WP_116855460.1">
    <property type="nucleotide sequence ID" value="NZ_QTJV01000008.1"/>
</dbReference>
<organism evidence="1 2">
    <name type="scientific">Chitinophaga silvisoli</name>
    <dbReference type="NCBI Taxonomy" id="2291814"/>
    <lineage>
        <taxon>Bacteria</taxon>
        <taxon>Pseudomonadati</taxon>
        <taxon>Bacteroidota</taxon>
        <taxon>Chitinophagia</taxon>
        <taxon>Chitinophagales</taxon>
        <taxon>Chitinophagaceae</taxon>
        <taxon>Chitinophaga</taxon>
    </lineage>
</organism>
<comment type="caution">
    <text evidence="1">The sequence shown here is derived from an EMBL/GenBank/DDBJ whole genome shotgun (WGS) entry which is preliminary data.</text>
</comment>
<dbReference type="EMBL" id="QTJV01000008">
    <property type="protein sequence ID" value="RFM33024.1"/>
    <property type="molecule type" value="Genomic_DNA"/>
</dbReference>
<evidence type="ECO:0000313" key="1">
    <source>
        <dbReference type="EMBL" id="RFM33024.1"/>
    </source>
</evidence>
<dbReference type="OrthoDB" id="673218at2"/>
<reference evidence="1 2" key="1">
    <citation type="submission" date="2018-08" db="EMBL/GenBank/DDBJ databases">
        <title>Chitinophaga sp. K20C18050901, a novel bacterium isolated from forest soil.</title>
        <authorList>
            <person name="Wang C."/>
        </authorList>
    </citation>
    <scope>NUCLEOTIDE SEQUENCE [LARGE SCALE GENOMIC DNA]</scope>
    <source>
        <strain evidence="1 2">K20C18050901</strain>
    </source>
</reference>
<gene>
    <name evidence="1" type="ORF">DXN04_21570</name>
</gene>
<accession>A0A3E1NYT6</accession>